<dbReference type="Pfam" id="PF04940">
    <property type="entry name" value="BLUF"/>
    <property type="match status" value="1"/>
</dbReference>
<proteinExistence type="predicted"/>
<reference evidence="2 3" key="1">
    <citation type="submission" date="2017-07" db="EMBL/GenBank/DDBJ databases">
        <title>Draft Genome Sequences of Select Purple Nonsulfur Bacteria.</title>
        <authorList>
            <person name="Lasarre B."/>
            <person name="Mckinlay J.B."/>
        </authorList>
    </citation>
    <scope>NUCLEOTIDE SEQUENCE [LARGE SCALE GENOMIC DNA]</scope>
    <source>
        <strain evidence="2 3">DSM 11907</strain>
    </source>
</reference>
<sequence length="160" mass="18218">MSLLRVVYYSRQRVGRSRETITDQLADILQASIANNRQHGITGAMILDHRWVVQVLEGRTSAVTTAYQRIACDARHSDIVLADQTEIDERRFPYWWMAGAAIEPDMDELVRRWCGDSGFDPSRMAPRRLVDLTEAVVTAYMERTPMPVMRRAGAPVQPQA</sequence>
<organism evidence="2 3">
    <name type="scientific">Rhodoplanes elegans</name>
    <dbReference type="NCBI Taxonomy" id="29408"/>
    <lineage>
        <taxon>Bacteria</taxon>
        <taxon>Pseudomonadati</taxon>
        <taxon>Pseudomonadota</taxon>
        <taxon>Alphaproteobacteria</taxon>
        <taxon>Hyphomicrobiales</taxon>
        <taxon>Nitrobacteraceae</taxon>
        <taxon>Rhodoplanes</taxon>
    </lineage>
</organism>
<keyword evidence="3" id="KW-1185">Reference proteome</keyword>
<evidence type="ECO:0000313" key="2">
    <source>
        <dbReference type="EMBL" id="RAI40153.1"/>
    </source>
</evidence>
<dbReference type="PROSITE" id="PS50925">
    <property type="entry name" value="BLUF"/>
    <property type="match status" value="1"/>
</dbReference>
<dbReference type="RefSeq" id="WP_111356446.1">
    <property type="nucleotide sequence ID" value="NZ_NHSK01000280.1"/>
</dbReference>
<dbReference type="AlphaFoldDB" id="A0A327KR89"/>
<accession>A0A327KR89</accession>
<dbReference type="GO" id="GO:0009882">
    <property type="term" value="F:blue light photoreceptor activity"/>
    <property type="evidence" value="ECO:0007669"/>
    <property type="project" value="InterPro"/>
</dbReference>
<dbReference type="SUPFAM" id="SSF54975">
    <property type="entry name" value="Acylphosphatase/BLUF domain-like"/>
    <property type="match status" value="1"/>
</dbReference>
<dbReference type="EMBL" id="NPEU01000049">
    <property type="protein sequence ID" value="RAI40153.1"/>
    <property type="molecule type" value="Genomic_DNA"/>
</dbReference>
<dbReference type="GO" id="GO:0071949">
    <property type="term" value="F:FAD binding"/>
    <property type="evidence" value="ECO:0007669"/>
    <property type="project" value="InterPro"/>
</dbReference>
<dbReference type="OrthoDB" id="196105at2"/>
<gene>
    <name evidence="2" type="ORF">CH338_07155</name>
</gene>
<feature type="domain" description="BLUF" evidence="1">
    <location>
        <begin position="3"/>
        <end position="98"/>
    </location>
</feature>
<dbReference type="InterPro" id="IPR007024">
    <property type="entry name" value="BLUF_domain"/>
</dbReference>
<dbReference type="Proteomes" id="UP000248863">
    <property type="component" value="Unassembled WGS sequence"/>
</dbReference>
<evidence type="ECO:0000313" key="3">
    <source>
        <dbReference type="Proteomes" id="UP000248863"/>
    </source>
</evidence>
<dbReference type="InterPro" id="IPR036046">
    <property type="entry name" value="Acylphosphatase-like_dom_sf"/>
</dbReference>
<comment type="caution">
    <text evidence="2">The sequence shown here is derived from an EMBL/GenBank/DDBJ whole genome shotgun (WGS) entry which is preliminary data.</text>
</comment>
<dbReference type="Gene3D" id="3.30.70.100">
    <property type="match status" value="1"/>
</dbReference>
<evidence type="ECO:0000259" key="1">
    <source>
        <dbReference type="PROSITE" id="PS50925"/>
    </source>
</evidence>
<protein>
    <recommendedName>
        <fullName evidence="1">BLUF domain-containing protein</fullName>
    </recommendedName>
</protein>
<dbReference type="SMART" id="SM01034">
    <property type="entry name" value="BLUF"/>
    <property type="match status" value="1"/>
</dbReference>
<name>A0A327KR89_9BRAD</name>